<dbReference type="SUPFAM" id="SSF53474">
    <property type="entry name" value="alpha/beta-Hydrolases"/>
    <property type="match status" value="1"/>
</dbReference>
<dbReference type="Pfam" id="PF13585">
    <property type="entry name" value="CHU_C"/>
    <property type="match status" value="1"/>
</dbReference>
<dbReference type="InterPro" id="IPR003961">
    <property type="entry name" value="FN3_dom"/>
</dbReference>
<dbReference type="EMBL" id="JAIXNE010000007">
    <property type="protein sequence ID" value="MCA6078779.1"/>
    <property type="molecule type" value="Genomic_DNA"/>
</dbReference>
<dbReference type="Proteomes" id="UP001139409">
    <property type="component" value="Unassembled WGS sequence"/>
</dbReference>
<dbReference type="Gene3D" id="2.60.40.10">
    <property type="entry name" value="Immunoglobulins"/>
    <property type="match status" value="15"/>
</dbReference>
<dbReference type="PANTHER" id="PTHR46182">
    <property type="entry name" value="FI19480P1"/>
    <property type="match status" value="1"/>
</dbReference>
<dbReference type="InterPro" id="IPR029865">
    <property type="entry name" value="KIAA0319-like"/>
</dbReference>
<dbReference type="GO" id="GO:0031410">
    <property type="term" value="C:cytoplasmic vesicle"/>
    <property type="evidence" value="ECO:0007669"/>
    <property type="project" value="TreeGrafter"/>
</dbReference>
<evidence type="ECO:0000256" key="4">
    <source>
        <dbReference type="ARBA" id="ARBA00023136"/>
    </source>
</evidence>
<name>A0A9X1HYI4_9BACT</name>
<evidence type="ECO:0000256" key="2">
    <source>
        <dbReference type="ARBA" id="ARBA00022692"/>
    </source>
</evidence>
<keyword evidence="9" id="KW-1185">Reference proteome</keyword>
<evidence type="ECO:0000256" key="6">
    <source>
        <dbReference type="SAM" id="SignalP"/>
    </source>
</evidence>
<dbReference type="InterPro" id="IPR035986">
    <property type="entry name" value="PKD_dom_sf"/>
</dbReference>
<evidence type="ECO:0000259" key="7">
    <source>
        <dbReference type="PROSITE" id="PS50093"/>
    </source>
</evidence>
<comment type="subcellular location">
    <subcellularLocation>
        <location evidence="1">Membrane</location>
    </subcellularLocation>
</comment>
<dbReference type="InterPro" id="IPR000601">
    <property type="entry name" value="PKD_dom"/>
</dbReference>
<keyword evidence="6" id="KW-0732">Signal</keyword>
<comment type="caution">
    <text evidence="8">The sequence shown here is derived from an EMBL/GenBank/DDBJ whole genome shotgun (WGS) entry which is preliminary data.</text>
</comment>
<dbReference type="PANTHER" id="PTHR46182:SF2">
    <property type="entry name" value="FI19480P1"/>
    <property type="match status" value="1"/>
</dbReference>
<evidence type="ECO:0000256" key="1">
    <source>
        <dbReference type="ARBA" id="ARBA00004370"/>
    </source>
</evidence>
<dbReference type="InterPro" id="IPR013783">
    <property type="entry name" value="Ig-like_fold"/>
</dbReference>
<keyword evidence="3" id="KW-1133">Transmembrane helix</keyword>
<dbReference type="PROSITE" id="PS50093">
    <property type="entry name" value="PKD"/>
    <property type="match status" value="2"/>
</dbReference>
<dbReference type="InterPro" id="IPR022409">
    <property type="entry name" value="PKD/Chitinase_dom"/>
</dbReference>
<feature type="signal peptide" evidence="6">
    <location>
        <begin position="1"/>
        <end position="22"/>
    </location>
</feature>
<dbReference type="FunFam" id="2.60.40.10:FF:000257">
    <property type="entry name" value="Dyslexia-associated protein KIAA0319-like"/>
    <property type="match status" value="1"/>
</dbReference>
<dbReference type="SMART" id="SM00089">
    <property type="entry name" value="PKD"/>
    <property type="match status" value="14"/>
</dbReference>
<keyword evidence="4" id="KW-0472">Membrane</keyword>
<dbReference type="NCBIfam" id="NF012211">
    <property type="entry name" value="tand_rpt_95"/>
    <property type="match status" value="2"/>
</dbReference>
<dbReference type="NCBIfam" id="TIGR04131">
    <property type="entry name" value="Bac_Flav_CTERM"/>
    <property type="match status" value="1"/>
</dbReference>
<dbReference type="FunFam" id="2.60.40.10:FF:000061">
    <property type="entry name" value="Dyslexia-associated protein KIAA0319 homolog"/>
    <property type="match status" value="4"/>
</dbReference>
<sequence length="1763" mass="184339">MKVIFRIVFIVGAIFSFVTESAAQFTARMTDTNIGYLEYLPPDYYTNPTRKYPLLVFLHGLGERGTGVPSDLERVKRHGPPKEIVDGHNMCFTVDGVEECFIVIAPQLLGTIGSWGDVYIWRVFDYIYNGPHNYRFDPDRIYLTGLSLGANGTYKYAYSPLNEPNQLAGIGLAAGWGDENKACIISERKIPVWAFHGDSDGTIGYSWGRAVFNAIVACTTPVPTAELIFTTYAGVGHNSWSRAFETNYTYHQPNLYEWLLSKRRNNGGTPVANAGPDQSITLPTNSATLNGSANDPDGSIVSYQWTKVSGGGATLVNASSPNLTVNNMGAGTYVFRLTVTDNDGNTASDDARVVVNGPANIAPVANAGPDQSITLPQNTLNINGSGSDNDGTIVSYSWTRVSGPSGITMSGTNSSTLSLSALVEGVYVFALTVTDDDGASNTDNMQLTVNPAAVNNPPTANAGADITITLPVNSTNLVGQGSDTDGTITTYAWSLVGGPSNPTITNPGNATATVSALVAGTYTFRLTVTDNDGATATDDVRVTVLAANQSPVANAGPDQNINLPTSGINTNGSGSDPDGTIAGYLWSQVSGPSSANIVNPSAAVTTINNLIQGTYRFRLTVTDNDGATGTDDMIVTVSPAETNVPPTVNAGADQSITLPLNSVNLVATASDTDGTIASYAWTKISGPASFTFSGTTTASVSVSNLVAGTYVFRVVVTDNDGATASDQVQVNVAPEVVNQAPVVSAGADRTITLPTNSLTVTGSASDADGTVATTVWTQISGPSSATLSGQNTLSLSASNLIQGTYVFRLSATDDDGASADDDMRVIVNAANQPPVANAGADVNLVLPTNSIIINGTASDPENDIANIVWTQTGGTAADFTSNNTELSVQNLVAGTYTFTLTVTDGDGLSAQDEMQIFVTATNQLPVVSAGADQVITLPVSSTNLNGTASDPDGSITNIAWTKTSGPAATLSNADQLISTVDNLVEGVYIFRLTVTDNDGDTSSDEVRITVNAPAVNQPPVANAGPNVNLTLPVNATNLNGSGSDVDGTIQSYLWAKVSGPAATMTGAAQPTLQLSNLVAGTYLFRLTVTDDDGATASDDVQVTVNEQIVNQPPTANAGADITIQAPLSTTNLVGQGSDPDGTVLTYLWTQVSGAPATIANATLPTASISGLVPGVYVFNLEVTDEDGASDNDQVTVTVQAEIANQVPVANAGPDRTITLPTNSVVANGSGSDNDGSIVSYQWSKVSGPSSFTIATPGTAVTQISNLTEGIYTFSLMVTDDDGASDEDTMQIIVEAEDVNTPPTASAGEDIIIKLPIDRTTIYGSGLDSDGTIASYLWTVISGPSTPVTSSKTAPTIQLNGLIEGVYILQLQVTDNEGAIATDQVRVTVLPETANQVPYANAGPDQVIYLPTNQVTLNGTAFDPDGTISIIGWSKLSGPAANLTNPAELNVVINGLTEGVYVFRITVEDDQGAVSHDDARVIVQAANVPQPPVANAGPDQVIDLPQSDITVIGQATDPDDNIATIMWAQTNGPNSASITGGNTLNPTFGNLTEGVYTFRLRVTDTDGLTGTDAMRVTVNDPTTSAPIIFAGDDIDIYIPDQEALLDAVINYDGLLDTLFWEQTSGAQAFISNPNNARTLVQGLELGTYSFRITGIDNNGLSGSDEVIIRVLSQEEANQFPMKVFTPNGDGDNELWVLDPDVQKYENCPVKIFNRQGQIVFENSSYQNTWDGTWNGQPVREGVYYFVLSCSDSSEKLNGSITIVR</sequence>
<dbReference type="GO" id="GO:0016020">
    <property type="term" value="C:membrane"/>
    <property type="evidence" value="ECO:0007669"/>
    <property type="project" value="UniProtKB-SubCell"/>
</dbReference>
<reference evidence="8" key="1">
    <citation type="submission" date="2021-09" db="EMBL/GenBank/DDBJ databases">
        <title>Fulvivirga sp. isolated from coastal sediment.</title>
        <authorList>
            <person name="Yu H."/>
        </authorList>
    </citation>
    <scope>NUCLEOTIDE SEQUENCE</scope>
    <source>
        <strain evidence="8">1062</strain>
    </source>
</reference>
<keyword evidence="5" id="KW-0325">Glycoprotein</keyword>
<dbReference type="InterPro" id="IPR029058">
    <property type="entry name" value="AB_hydrolase_fold"/>
</dbReference>
<keyword evidence="2" id="KW-0812">Transmembrane</keyword>
<evidence type="ECO:0000256" key="3">
    <source>
        <dbReference type="ARBA" id="ARBA00022989"/>
    </source>
</evidence>
<accession>A0A9X1HYI4</accession>
<gene>
    <name evidence="8" type="ORF">LDX50_28145</name>
</gene>
<evidence type="ECO:0000313" key="9">
    <source>
        <dbReference type="Proteomes" id="UP001139409"/>
    </source>
</evidence>
<dbReference type="CDD" id="cd00146">
    <property type="entry name" value="PKD"/>
    <property type="match status" value="3"/>
</dbReference>
<evidence type="ECO:0000256" key="5">
    <source>
        <dbReference type="ARBA" id="ARBA00023180"/>
    </source>
</evidence>
<dbReference type="InterPro" id="IPR026341">
    <property type="entry name" value="T9SS_type_B"/>
</dbReference>
<dbReference type="Gene3D" id="3.40.50.1820">
    <property type="entry name" value="alpha/beta hydrolase"/>
    <property type="match status" value="1"/>
</dbReference>
<evidence type="ECO:0000313" key="8">
    <source>
        <dbReference type="EMBL" id="MCA6078779.1"/>
    </source>
</evidence>
<dbReference type="SUPFAM" id="SSF49299">
    <property type="entry name" value="PKD domain"/>
    <property type="match status" value="14"/>
</dbReference>
<dbReference type="SMART" id="SM00060">
    <property type="entry name" value="FN3"/>
    <property type="match status" value="11"/>
</dbReference>
<organism evidence="8 9">
    <name type="scientific">Fulvivirga sedimenti</name>
    <dbReference type="NCBI Taxonomy" id="2879465"/>
    <lineage>
        <taxon>Bacteria</taxon>
        <taxon>Pseudomonadati</taxon>
        <taxon>Bacteroidota</taxon>
        <taxon>Cytophagia</taxon>
        <taxon>Cytophagales</taxon>
        <taxon>Fulvivirgaceae</taxon>
        <taxon>Fulvivirga</taxon>
    </lineage>
</organism>
<protein>
    <submittedName>
        <fullName evidence="8">Tandem-95 repeat protein</fullName>
    </submittedName>
</protein>
<dbReference type="Pfam" id="PF22352">
    <property type="entry name" value="K319L-like_PKD"/>
    <property type="match status" value="15"/>
</dbReference>
<proteinExistence type="predicted"/>
<feature type="chain" id="PRO_5040888146" evidence="6">
    <location>
        <begin position="23"/>
        <end position="1763"/>
    </location>
</feature>
<feature type="domain" description="PKD" evidence="7">
    <location>
        <begin position="486"/>
        <end position="549"/>
    </location>
</feature>
<feature type="domain" description="PKD" evidence="7">
    <location>
        <begin position="269"/>
        <end position="355"/>
    </location>
</feature>
<dbReference type="RefSeq" id="WP_225699640.1">
    <property type="nucleotide sequence ID" value="NZ_JAIXNE010000007.1"/>
</dbReference>